<feature type="compositionally biased region" description="Basic residues" evidence="1">
    <location>
        <begin position="78"/>
        <end position="109"/>
    </location>
</feature>
<evidence type="ECO:0000313" key="4">
    <source>
        <dbReference type="RefSeq" id="XP_002736319.1"/>
    </source>
</evidence>
<name>A0ABM0GSD8_SACKO</name>
<evidence type="ECO:0000313" key="3">
    <source>
        <dbReference type="Proteomes" id="UP000694865"/>
    </source>
</evidence>
<feature type="transmembrane region" description="Helical" evidence="2">
    <location>
        <begin position="12"/>
        <end position="37"/>
    </location>
</feature>
<proteinExistence type="predicted"/>
<gene>
    <name evidence="4" type="primary">LOC100377330</name>
</gene>
<keyword evidence="2" id="KW-0472">Membrane</keyword>
<evidence type="ECO:0000256" key="2">
    <source>
        <dbReference type="SAM" id="Phobius"/>
    </source>
</evidence>
<dbReference type="Proteomes" id="UP000694865">
    <property type="component" value="Unplaced"/>
</dbReference>
<sequence>MPYEDPPQDSLALCGTCWMFTGVFVLVLGLVLTALGYVENYVIAFRIAGPCFIGGSCLMLTAATACCVSAHIKDKSRLRRNARPSRPIRQHATNSRHRSRNHSRSRPSSHSRTTSFQNRQVRINSIPQVEVVPPTPQLHPNLNALVGLTFLPPMQSGRLGTPISDEEMLSDYDNVPKKRRGWSPQKNGRCWSSEFICYFNMVLSKTSTQFPKNATVKLDHPFANFKGNTSMEIEVDALIYDLSFMKYSRGYTEESVQVDPIWRKAITIKLDTSTILIHMCQLITLKVTVCIGTATTTATETEDEYDEFKMNTSINRQRQLTLMVFKDCLENVSIDANNAEKLR</sequence>
<evidence type="ECO:0000256" key="1">
    <source>
        <dbReference type="SAM" id="MobiDB-lite"/>
    </source>
</evidence>
<accession>A0ABM0GSD8</accession>
<dbReference type="RefSeq" id="XP_002736319.1">
    <property type="nucleotide sequence ID" value="XM_002736273.2"/>
</dbReference>
<reference evidence="4" key="1">
    <citation type="submission" date="2025-08" db="UniProtKB">
        <authorList>
            <consortium name="RefSeq"/>
        </authorList>
    </citation>
    <scope>IDENTIFICATION</scope>
    <source>
        <tissue evidence="4">Testes</tissue>
    </source>
</reference>
<organism evidence="3 4">
    <name type="scientific">Saccoglossus kowalevskii</name>
    <name type="common">Acorn worm</name>
    <dbReference type="NCBI Taxonomy" id="10224"/>
    <lineage>
        <taxon>Eukaryota</taxon>
        <taxon>Metazoa</taxon>
        <taxon>Hemichordata</taxon>
        <taxon>Enteropneusta</taxon>
        <taxon>Harrimaniidae</taxon>
        <taxon>Saccoglossus</taxon>
    </lineage>
</organism>
<keyword evidence="3" id="KW-1185">Reference proteome</keyword>
<feature type="transmembrane region" description="Helical" evidence="2">
    <location>
        <begin position="43"/>
        <end position="70"/>
    </location>
</feature>
<keyword evidence="2" id="KW-1133">Transmembrane helix</keyword>
<feature type="region of interest" description="Disordered" evidence="1">
    <location>
        <begin position="78"/>
        <end position="119"/>
    </location>
</feature>
<dbReference type="GeneID" id="100377330"/>
<keyword evidence="2" id="KW-0812">Transmembrane</keyword>
<protein>
    <submittedName>
        <fullName evidence="4">Uncharacterized protein LOC100377330</fullName>
    </submittedName>
</protein>